<keyword evidence="14" id="KW-1185">Reference proteome</keyword>
<feature type="domain" description="C2" evidence="11">
    <location>
        <begin position="740"/>
        <end position="857"/>
    </location>
</feature>
<evidence type="ECO:0000256" key="1">
    <source>
        <dbReference type="ARBA" id="ARBA00004586"/>
    </source>
</evidence>
<feature type="domain" description="C2" evidence="11">
    <location>
        <begin position="518"/>
        <end position="638"/>
    </location>
</feature>
<dbReference type="InterPro" id="IPR052455">
    <property type="entry name" value="Tricalbin_domain"/>
</dbReference>
<evidence type="ECO:0000256" key="2">
    <source>
        <dbReference type="ARBA" id="ARBA00022448"/>
    </source>
</evidence>
<evidence type="ECO:0000256" key="9">
    <source>
        <dbReference type="ARBA" id="ARBA00023121"/>
    </source>
</evidence>
<evidence type="ECO:0000259" key="12">
    <source>
        <dbReference type="PROSITE" id="PS51847"/>
    </source>
</evidence>
<dbReference type="InterPro" id="IPR000008">
    <property type="entry name" value="C2_dom"/>
</dbReference>
<dbReference type="CDD" id="cd04052">
    <property type="entry name" value="C2B_Tricalbin-like"/>
    <property type="match status" value="1"/>
</dbReference>
<dbReference type="GO" id="GO:0008289">
    <property type="term" value="F:lipid binding"/>
    <property type="evidence" value="ECO:0007669"/>
    <property type="project" value="UniProtKB-KW"/>
</dbReference>
<sequence length="887" mass="99260">MLHGRTAICYAGSIKRFRIHARDDILRSVENQRADEDVETVAWINTLLDRFWLTMEPVIAAMVIEQADVYLQMYCPSVLESIKLSTFTLGNKAPRVESVRCFQRTDDDIVLMDWRVGFLPNDLSDLTGAQAADKVNPKVVLSIRLGKGMVGAAMPIMVEDMAFRGHLRLRFKLMRTFPYLKTVDVMFMEPPYIDYKLKPVGGERFGFDIAHFPGLPTLVKDIMTSVLGPMMYRPNVFSLDIETLMAAAAAGERAIGVLKLTVRRGKGLKNAELMGSSDPYCKISISGRGELARTKVVPSTLNPIWDETHYLIVQSLTDRLELEVYDDNKMKKDTPLGDAHFDLSVLENDPEFEEMYPLVLKNGREQGEINFGCSFYPVIEQQQAIEEGLDPFASNKGVLRITVHQAKELDASKSMVGAYNPYAVMRLNGKEVHKTRRLKRTNNAIWEETFETLVYDLDKAQLQLEVKDERDLTADVVVGTWQGKARHVVDMTTKQDNWFQLANAASGRARISAVWMAITTDLDMQHEGANKPPIGVIRLHVQEAKRLKNVENVGGGKSDPYVQVLLANVRRARTSVVEDDLDPIWDEVLYVPVHNERETLVLEVMDFNAHTKDKCIGTCLLKVSDLSAAPGSTISPWANLSLGKQTGRGVLNYAATFYPIIDTNAPVWEEACDCFIKEPLMDMLTVVIKSKEAESEDDPIYKFDIKVTEIIHALSNSTTISSEGEWYSSAQGVQIRLAFTFTPVDYEIDPTESALNVGVLAVDVKGAENLPAADKSGTSDPYAVFTLNGEKVHKTKVVKKKLNPVFDEKFTTPIHKLKGDLRVEVFDWNQVNQDKRLGSGVVNFAQLEPGMSLPQQVLLNNGDAGAVLVNLLFRPMFISKMTHRAST</sequence>
<dbReference type="Proteomes" id="UP000278143">
    <property type="component" value="Unassembled WGS sequence"/>
</dbReference>
<dbReference type="GO" id="GO:0071944">
    <property type="term" value="C:cell periphery"/>
    <property type="evidence" value="ECO:0007669"/>
    <property type="project" value="UniProtKB-ARBA"/>
</dbReference>
<evidence type="ECO:0000313" key="13">
    <source>
        <dbReference type="EMBL" id="RKP25409.1"/>
    </source>
</evidence>
<dbReference type="GO" id="GO:0061817">
    <property type="term" value="P:endoplasmic reticulum-plasma membrane tethering"/>
    <property type="evidence" value="ECO:0007669"/>
    <property type="project" value="InterPro"/>
</dbReference>
<dbReference type="GO" id="GO:0006869">
    <property type="term" value="P:lipid transport"/>
    <property type="evidence" value="ECO:0007669"/>
    <property type="project" value="UniProtKB-KW"/>
</dbReference>
<organism evidence="13 14">
    <name type="scientific">Syncephalis pseudoplumigaleata</name>
    <dbReference type="NCBI Taxonomy" id="1712513"/>
    <lineage>
        <taxon>Eukaryota</taxon>
        <taxon>Fungi</taxon>
        <taxon>Fungi incertae sedis</taxon>
        <taxon>Zoopagomycota</taxon>
        <taxon>Zoopagomycotina</taxon>
        <taxon>Zoopagomycetes</taxon>
        <taxon>Zoopagales</taxon>
        <taxon>Piptocephalidaceae</taxon>
        <taxon>Syncephalis</taxon>
    </lineage>
</organism>
<gene>
    <name evidence="13" type="ORF">SYNPS1DRAFT_15701</name>
</gene>
<dbReference type="PIRSF" id="PIRSF037232">
    <property type="entry name" value="Tricalbin"/>
    <property type="match status" value="1"/>
</dbReference>
<dbReference type="OrthoDB" id="1029639at2759"/>
<dbReference type="InterPro" id="IPR031468">
    <property type="entry name" value="SMP_LBD"/>
</dbReference>
<dbReference type="SUPFAM" id="SSF49562">
    <property type="entry name" value="C2 domain (Calcium/lipid-binding domain, CaLB)"/>
    <property type="match status" value="4"/>
</dbReference>
<keyword evidence="2" id="KW-0813">Transport</keyword>
<protein>
    <submittedName>
        <fullName evidence="13">C2 domain-containing protein</fullName>
    </submittedName>
</protein>
<feature type="domain" description="C2" evidence="11">
    <location>
        <begin position="233"/>
        <end position="356"/>
    </location>
</feature>
<reference evidence="14" key="1">
    <citation type="journal article" date="2018" name="Nat. Microbiol.">
        <title>Leveraging single-cell genomics to expand the fungal tree of life.</title>
        <authorList>
            <person name="Ahrendt S.R."/>
            <person name="Quandt C.A."/>
            <person name="Ciobanu D."/>
            <person name="Clum A."/>
            <person name="Salamov A."/>
            <person name="Andreopoulos B."/>
            <person name="Cheng J.F."/>
            <person name="Woyke T."/>
            <person name="Pelin A."/>
            <person name="Henrissat B."/>
            <person name="Reynolds N.K."/>
            <person name="Benny G.L."/>
            <person name="Smith M.E."/>
            <person name="James T.Y."/>
            <person name="Grigoriev I.V."/>
        </authorList>
    </citation>
    <scope>NUCLEOTIDE SEQUENCE [LARGE SCALE GENOMIC DNA]</scope>
    <source>
        <strain evidence="14">Benny S71-1</strain>
    </source>
</reference>
<dbReference type="InterPro" id="IPR017147">
    <property type="entry name" value="Tricalbin"/>
</dbReference>
<dbReference type="Pfam" id="PF25669">
    <property type="entry name" value="SMP_MUG190-like"/>
    <property type="match status" value="1"/>
</dbReference>
<feature type="domain" description="C2" evidence="11">
    <location>
        <begin position="377"/>
        <end position="499"/>
    </location>
</feature>
<evidence type="ECO:0000256" key="7">
    <source>
        <dbReference type="ARBA" id="ARBA00022989"/>
    </source>
</evidence>
<evidence type="ECO:0000256" key="6">
    <source>
        <dbReference type="ARBA" id="ARBA00022824"/>
    </source>
</evidence>
<keyword evidence="6" id="KW-0256">Endoplasmic reticulum</keyword>
<dbReference type="GO" id="GO:0005789">
    <property type="term" value="C:endoplasmic reticulum membrane"/>
    <property type="evidence" value="ECO:0007669"/>
    <property type="project" value="UniProtKB-SubCell"/>
</dbReference>
<dbReference type="PANTHER" id="PTHR46980">
    <property type="entry name" value="TRICALBIN-1-RELATED"/>
    <property type="match status" value="1"/>
</dbReference>
<keyword evidence="9" id="KW-0446">Lipid-binding</keyword>
<evidence type="ECO:0000256" key="3">
    <source>
        <dbReference type="ARBA" id="ARBA00022553"/>
    </source>
</evidence>
<evidence type="ECO:0000256" key="4">
    <source>
        <dbReference type="ARBA" id="ARBA00022692"/>
    </source>
</evidence>
<dbReference type="InterPro" id="IPR037761">
    <property type="entry name" value="C2A_Tricalbin"/>
</dbReference>
<evidence type="ECO:0000256" key="8">
    <source>
        <dbReference type="ARBA" id="ARBA00023055"/>
    </source>
</evidence>
<dbReference type="PROSITE" id="PS51847">
    <property type="entry name" value="SMP"/>
    <property type="match status" value="1"/>
</dbReference>
<dbReference type="CDD" id="cd21678">
    <property type="entry name" value="SMP_TCB"/>
    <property type="match status" value="1"/>
</dbReference>
<keyword evidence="4" id="KW-0812">Transmembrane</keyword>
<comment type="subcellular location">
    <subcellularLocation>
        <location evidence="1">Endoplasmic reticulum membrane</location>
    </subcellularLocation>
</comment>
<dbReference type="AlphaFoldDB" id="A0A4V1J1K8"/>
<dbReference type="CDD" id="cd04044">
    <property type="entry name" value="C2A_Tricalbin-like"/>
    <property type="match status" value="1"/>
</dbReference>
<dbReference type="Gene3D" id="2.60.40.150">
    <property type="entry name" value="C2 domain"/>
    <property type="match status" value="4"/>
</dbReference>
<dbReference type="InterPro" id="IPR037765">
    <property type="entry name" value="C2B_Tricalbin"/>
</dbReference>
<evidence type="ECO:0000313" key="14">
    <source>
        <dbReference type="Proteomes" id="UP000278143"/>
    </source>
</evidence>
<keyword evidence="5" id="KW-0677">Repeat</keyword>
<proteinExistence type="predicted"/>
<keyword evidence="10" id="KW-0472">Membrane</keyword>
<name>A0A4V1J1K8_9FUNG</name>
<dbReference type="PANTHER" id="PTHR46980:SF2">
    <property type="entry name" value="TRICALBIN-1-RELATED"/>
    <property type="match status" value="1"/>
</dbReference>
<accession>A0A4V1J1K8</accession>
<dbReference type="SMART" id="SM00239">
    <property type="entry name" value="C2"/>
    <property type="match status" value="4"/>
</dbReference>
<dbReference type="Pfam" id="PF00168">
    <property type="entry name" value="C2"/>
    <property type="match status" value="5"/>
</dbReference>
<keyword evidence="8" id="KW-0445">Lipid transport</keyword>
<keyword evidence="7" id="KW-1133">Transmembrane helix</keyword>
<evidence type="ECO:0000259" key="11">
    <source>
        <dbReference type="PROSITE" id="PS50004"/>
    </source>
</evidence>
<feature type="non-terminal residue" evidence="13">
    <location>
        <position position="887"/>
    </location>
</feature>
<feature type="domain" description="SMP-LTD" evidence="12">
    <location>
        <begin position="37"/>
        <end position="242"/>
    </location>
</feature>
<keyword evidence="3" id="KW-0597">Phosphoprotein</keyword>
<dbReference type="PROSITE" id="PS50004">
    <property type="entry name" value="C2"/>
    <property type="match status" value="4"/>
</dbReference>
<evidence type="ECO:0000256" key="5">
    <source>
        <dbReference type="ARBA" id="ARBA00022737"/>
    </source>
</evidence>
<evidence type="ECO:0000256" key="10">
    <source>
        <dbReference type="ARBA" id="ARBA00023136"/>
    </source>
</evidence>
<dbReference type="EMBL" id="KZ989758">
    <property type="protein sequence ID" value="RKP25409.1"/>
    <property type="molecule type" value="Genomic_DNA"/>
</dbReference>
<dbReference type="InterPro" id="IPR035892">
    <property type="entry name" value="C2_domain_sf"/>
</dbReference>